<organism evidence="3 4">
    <name type="scientific">Shewanella intestini</name>
    <dbReference type="NCBI Taxonomy" id="2017544"/>
    <lineage>
        <taxon>Bacteria</taxon>
        <taxon>Pseudomonadati</taxon>
        <taxon>Pseudomonadota</taxon>
        <taxon>Gammaproteobacteria</taxon>
        <taxon>Alteromonadales</taxon>
        <taxon>Shewanellaceae</taxon>
        <taxon>Shewanella</taxon>
    </lineage>
</organism>
<dbReference type="SMART" id="SM00052">
    <property type="entry name" value="EAL"/>
    <property type="match status" value="1"/>
</dbReference>
<dbReference type="SUPFAM" id="SSF55073">
    <property type="entry name" value="Nucleotide cyclase"/>
    <property type="match status" value="1"/>
</dbReference>
<dbReference type="NCBIfam" id="TIGR00254">
    <property type="entry name" value="GGDEF"/>
    <property type="match status" value="1"/>
</dbReference>
<dbReference type="PANTHER" id="PTHR33121:SF23">
    <property type="entry name" value="CYCLIC DI-GMP PHOSPHODIESTERASE PDEB"/>
    <property type="match status" value="1"/>
</dbReference>
<dbReference type="CDD" id="cd01949">
    <property type="entry name" value="GGDEF"/>
    <property type="match status" value="1"/>
</dbReference>
<dbReference type="Proteomes" id="UP000811844">
    <property type="component" value="Unassembled WGS sequence"/>
</dbReference>
<feature type="domain" description="GGDEF" evidence="2">
    <location>
        <begin position="353"/>
        <end position="486"/>
    </location>
</feature>
<name>A0ABS5I126_9GAMM</name>
<evidence type="ECO:0000259" key="1">
    <source>
        <dbReference type="PROSITE" id="PS50883"/>
    </source>
</evidence>
<proteinExistence type="predicted"/>
<dbReference type="PROSITE" id="PS50883">
    <property type="entry name" value="EAL"/>
    <property type="match status" value="1"/>
</dbReference>
<dbReference type="InterPro" id="IPR050706">
    <property type="entry name" value="Cyclic-di-GMP_PDE-like"/>
</dbReference>
<dbReference type="Gene3D" id="3.30.70.270">
    <property type="match status" value="1"/>
</dbReference>
<keyword evidence="4" id="KW-1185">Reference proteome</keyword>
<dbReference type="Pfam" id="PF00990">
    <property type="entry name" value="GGDEF"/>
    <property type="match status" value="1"/>
</dbReference>
<comment type="caution">
    <text evidence="3">The sequence shown here is derived from an EMBL/GenBank/DDBJ whole genome shotgun (WGS) entry which is preliminary data.</text>
</comment>
<dbReference type="InterPro" id="IPR029787">
    <property type="entry name" value="Nucleotide_cyclase"/>
</dbReference>
<dbReference type="PROSITE" id="PS50887">
    <property type="entry name" value="GGDEF"/>
    <property type="match status" value="1"/>
</dbReference>
<dbReference type="SMART" id="SM00267">
    <property type="entry name" value="GGDEF"/>
    <property type="match status" value="1"/>
</dbReference>
<gene>
    <name evidence="3" type="ORF">G3R48_06990</name>
</gene>
<dbReference type="InterPro" id="IPR001633">
    <property type="entry name" value="EAL_dom"/>
</dbReference>
<dbReference type="InterPro" id="IPR000160">
    <property type="entry name" value="GGDEF_dom"/>
</dbReference>
<dbReference type="RefSeq" id="WP_153661572.1">
    <property type="nucleotide sequence ID" value="NZ_JAAIKR010000004.1"/>
</dbReference>
<dbReference type="SUPFAM" id="SSF141868">
    <property type="entry name" value="EAL domain-like"/>
    <property type="match status" value="1"/>
</dbReference>
<feature type="domain" description="EAL" evidence="1">
    <location>
        <begin position="497"/>
        <end position="752"/>
    </location>
</feature>
<dbReference type="Pfam" id="PF00563">
    <property type="entry name" value="EAL"/>
    <property type="match status" value="1"/>
</dbReference>
<sequence length="765" mass="85803">MVNSTPQLLKNVLSDGILKDDDTSTATFIDDALAQVCQQVKCDAVFIITSQQDNLFAPSLAVVDTAVRQVASFFSNEQQCQSLFTQGLQSNQPLVDALSDNEHNLEFIAAQLDSFYAATPTAKDILSLLPQLMTPFLKWNNVNIVATITVGNVKVMLGCLYIHSHPLASEQQEELDGRRYYLEDVSFQIASAIELKRVSKLLDNKEKQYQELFQQLPMACGLLDNNDCIVMQNQVANQSLPIVVGQSLFSIIPVDDHALLSDTLHIVRVGLLRQAFCEVPLQLGLNKHWYKFSFCHALNAQNQLLLMIEDVTERYQLADELSFHSNHDALTGLPNRLQFEALLEEVLSDDESIQACVAFLDLDQFQVINDLSGHQAGDQLLQQVAKRLKQLLRKGDVVARLGGDEFGLLMYYSDEESAKQVAKRICHQLFEHEFIWNKVKHNVSASIGLAKIEADATDIYQVMSQADAACRLAKEEGRNRWHYFCSQDPQMHTLYNQMVASVDITGALALNQFELFYQLIEPLEKPETGVHLEILLRMVQEDGTFVSPGVFLPAAERYNLASRVDRWVIDNLLKWGAENLKTWSELSMVSVNLSATSLADQKFMSWLEMRLMVEPELVDKLCFEITETAAVSQLQQATALIDLLKPLGCKLALDDFGSGFSSFAYLKCLDVDFVKIDGQFVVNLCSDKSDEAIINAICQLGKDMNFEVIAEFVESIEIGHKLRHLGVHYGQGYAINKPSPLTGLISGCRQPWLVRKENNYLGGDI</sequence>
<dbReference type="CDD" id="cd01948">
    <property type="entry name" value="EAL"/>
    <property type="match status" value="1"/>
</dbReference>
<dbReference type="Gene3D" id="3.30.450.20">
    <property type="entry name" value="PAS domain"/>
    <property type="match status" value="1"/>
</dbReference>
<evidence type="ECO:0000313" key="3">
    <source>
        <dbReference type="EMBL" id="MBR9727729.1"/>
    </source>
</evidence>
<protein>
    <submittedName>
        <fullName evidence="3">EAL domain-containing protein</fullName>
    </submittedName>
</protein>
<reference evidence="3 4" key="1">
    <citation type="submission" date="2020-02" db="EMBL/GenBank/DDBJ databases">
        <title>Shewanella WXL01 sp. nov., a marine bacterium isolated from green algae in Luhuitou Fringing Reef (Northern South China Sea).</title>
        <authorList>
            <person name="Wang X."/>
        </authorList>
    </citation>
    <scope>NUCLEOTIDE SEQUENCE [LARGE SCALE GENOMIC DNA]</scope>
    <source>
        <strain evidence="3 4">MCCC 1A01895</strain>
    </source>
</reference>
<dbReference type="Gene3D" id="3.20.20.450">
    <property type="entry name" value="EAL domain"/>
    <property type="match status" value="1"/>
</dbReference>
<dbReference type="InterPro" id="IPR043128">
    <property type="entry name" value="Rev_trsase/Diguanyl_cyclase"/>
</dbReference>
<dbReference type="InterPro" id="IPR035919">
    <property type="entry name" value="EAL_sf"/>
</dbReference>
<evidence type="ECO:0000313" key="4">
    <source>
        <dbReference type="Proteomes" id="UP000811844"/>
    </source>
</evidence>
<dbReference type="EMBL" id="JAAIKR010000004">
    <property type="protein sequence ID" value="MBR9727729.1"/>
    <property type="molecule type" value="Genomic_DNA"/>
</dbReference>
<dbReference type="PANTHER" id="PTHR33121">
    <property type="entry name" value="CYCLIC DI-GMP PHOSPHODIESTERASE PDEF"/>
    <property type="match status" value="1"/>
</dbReference>
<evidence type="ECO:0000259" key="2">
    <source>
        <dbReference type="PROSITE" id="PS50887"/>
    </source>
</evidence>
<accession>A0ABS5I126</accession>